<keyword evidence="6" id="KW-0732">Signal</keyword>
<dbReference type="GO" id="GO:0015035">
    <property type="term" value="F:protein-disulfide reductase activity"/>
    <property type="evidence" value="ECO:0007669"/>
    <property type="project" value="InterPro"/>
</dbReference>
<dbReference type="Pfam" id="PF02600">
    <property type="entry name" value="DsbB"/>
    <property type="match status" value="1"/>
</dbReference>
<dbReference type="AlphaFoldDB" id="A0A212RYM2"/>
<evidence type="ECO:0000256" key="2">
    <source>
        <dbReference type="ARBA" id="ARBA00022692"/>
    </source>
</evidence>
<evidence type="ECO:0000256" key="3">
    <source>
        <dbReference type="ARBA" id="ARBA00022989"/>
    </source>
</evidence>
<dbReference type="Proteomes" id="UP000198418">
    <property type="component" value="Unassembled WGS sequence"/>
</dbReference>
<feature type="transmembrane region" description="Helical" evidence="5">
    <location>
        <begin position="46"/>
        <end position="62"/>
    </location>
</feature>
<evidence type="ECO:0000256" key="1">
    <source>
        <dbReference type="ARBA" id="ARBA00004141"/>
    </source>
</evidence>
<sequence length="166" mass="17409">MIRFARPTPLQAASLSLAAAALALAGAWTFQALGFEPCELCLKERYAFYAALPVAAAAIFLARNAPPAAARTALALLALIFAANAALAFYHAGVEWKLWAGPADCTGDFVKPATMADFRRQLQSVHVVRCDEPALKILGLSLAFWNALLSAGLSALAGLGAAARPR</sequence>
<evidence type="ECO:0000313" key="7">
    <source>
        <dbReference type="EMBL" id="SNB77853.1"/>
    </source>
</evidence>
<dbReference type="PIRSF" id="PIRSF033913">
    <property type="entry name" value="S-S_format_DsbB"/>
    <property type="match status" value="1"/>
</dbReference>
<dbReference type="InterPro" id="IPR023380">
    <property type="entry name" value="DsbB-like_sf"/>
</dbReference>
<accession>A0A212RYM2</accession>
<dbReference type="RefSeq" id="WP_088521554.1">
    <property type="nucleotide sequence ID" value="NZ_FYDG01000009.1"/>
</dbReference>
<evidence type="ECO:0000256" key="4">
    <source>
        <dbReference type="ARBA" id="ARBA00023136"/>
    </source>
</evidence>
<dbReference type="InterPro" id="IPR024199">
    <property type="entry name" value="Uncharacterised_DsbB"/>
</dbReference>
<gene>
    <name evidence="7" type="ORF">SAMN06265338_1099</name>
</gene>
<dbReference type="Gene3D" id="1.20.1550.10">
    <property type="entry name" value="DsbB-like"/>
    <property type="match status" value="1"/>
</dbReference>
<feature type="transmembrane region" description="Helical" evidence="5">
    <location>
        <begin position="74"/>
        <end position="92"/>
    </location>
</feature>
<dbReference type="GO" id="GO:0006457">
    <property type="term" value="P:protein folding"/>
    <property type="evidence" value="ECO:0007669"/>
    <property type="project" value="InterPro"/>
</dbReference>
<dbReference type="EMBL" id="FYDG01000009">
    <property type="protein sequence ID" value="SNB77853.1"/>
    <property type="molecule type" value="Genomic_DNA"/>
</dbReference>
<keyword evidence="8" id="KW-1185">Reference proteome</keyword>
<comment type="subcellular location">
    <subcellularLocation>
        <location evidence="1">Membrane</location>
        <topology evidence="1">Multi-pass membrane protein</topology>
    </subcellularLocation>
</comment>
<keyword evidence="4 5" id="KW-0472">Membrane</keyword>
<feature type="chain" id="PRO_5013347202" evidence="6">
    <location>
        <begin position="26"/>
        <end position="166"/>
    </location>
</feature>
<dbReference type="OrthoDB" id="9808637at2"/>
<dbReference type="GO" id="GO:0016020">
    <property type="term" value="C:membrane"/>
    <property type="evidence" value="ECO:0007669"/>
    <property type="project" value="UniProtKB-SubCell"/>
</dbReference>
<evidence type="ECO:0000313" key="8">
    <source>
        <dbReference type="Proteomes" id="UP000198418"/>
    </source>
</evidence>
<feature type="signal peptide" evidence="6">
    <location>
        <begin position="1"/>
        <end position="25"/>
    </location>
</feature>
<feature type="transmembrane region" description="Helical" evidence="5">
    <location>
        <begin position="142"/>
        <end position="163"/>
    </location>
</feature>
<organism evidence="7 8">
    <name type="scientific">Rhodoblastus acidophilus</name>
    <name type="common">Rhodopseudomonas acidophila</name>
    <dbReference type="NCBI Taxonomy" id="1074"/>
    <lineage>
        <taxon>Bacteria</taxon>
        <taxon>Pseudomonadati</taxon>
        <taxon>Pseudomonadota</taxon>
        <taxon>Alphaproteobacteria</taxon>
        <taxon>Hyphomicrobiales</taxon>
        <taxon>Rhodoblastaceae</taxon>
        <taxon>Rhodoblastus</taxon>
    </lineage>
</organism>
<keyword evidence="3 5" id="KW-1133">Transmembrane helix</keyword>
<dbReference type="SUPFAM" id="SSF158442">
    <property type="entry name" value="DsbB-like"/>
    <property type="match status" value="1"/>
</dbReference>
<reference evidence="8" key="1">
    <citation type="submission" date="2017-06" db="EMBL/GenBank/DDBJ databases">
        <authorList>
            <person name="Varghese N."/>
            <person name="Submissions S."/>
        </authorList>
    </citation>
    <scope>NUCLEOTIDE SEQUENCE [LARGE SCALE GENOMIC DNA]</scope>
    <source>
        <strain evidence="8">DSM 137</strain>
    </source>
</reference>
<keyword evidence="2 5" id="KW-0812">Transmembrane</keyword>
<protein>
    <submittedName>
        <fullName evidence="7">Disulfide bond formation protein DsbB</fullName>
    </submittedName>
</protein>
<evidence type="ECO:0000256" key="5">
    <source>
        <dbReference type="SAM" id="Phobius"/>
    </source>
</evidence>
<evidence type="ECO:0000256" key="6">
    <source>
        <dbReference type="SAM" id="SignalP"/>
    </source>
</evidence>
<proteinExistence type="predicted"/>
<name>A0A212RYM2_RHOAC</name>
<dbReference type="InterPro" id="IPR003752">
    <property type="entry name" value="DiS_bond_form_DsbB/BdbC"/>
</dbReference>